<evidence type="ECO:0000256" key="4">
    <source>
        <dbReference type="ARBA" id="ARBA00022692"/>
    </source>
</evidence>
<evidence type="ECO:0000256" key="2">
    <source>
        <dbReference type="ARBA" id="ARBA00022475"/>
    </source>
</evidence>
<comment type="subcellular location">
    <subcellularLocation>
        <location evidence="1">Cell membrane</location>
        <topology evidence="1">Multi-pass membrane protein</topology>
    </subcellularLocation>
</comment>
<keyword evidence="2" id="KW-1003">Cell membrane</keyword>
<dbReference type="GO" id="GO:0005886">
    <property type="term" value="C:plasma membrane"/>
    <property type="evidence" value="ECO:0007669"/>
    <property type="project" value="UniProtKB-SubCell"/>
</dbReference>
<dbReference type="Gene3D" id="1.20.5.1930">
    <property type="match status" value="1"/>
</dbReference>
<dbReference type="PANTHER" id="PTHR24421:SF37">
    <property type="entry name" value="SENSOR HISTIDINE KINASE NARS"/>
    <property type="match status" value="1"/>
</dbReference>
<dbReference type="Pfam" id="PF02518">
    <property type="entry name" value="HATPase_c"/>
    <property type="match status" value="1"/>
</dbReference>
<keyword evidence="4" id="KW-0812">Transmembrane</keyword>
<reference evidence="10 11" key="1">
    <citation type="submission" date="2019-03" db="EMBL/GenBank/DDBJ databases">
        <authorList>
            <person name="Nijsse B."/>
        </authorList>
    </citation>
    <scope>NUCLEOTIDE SEQUENCE [LARGE SCALE GENOMIC DNA]</scope>
    <source>
        <strain evidence="10">Desulfoluna butyratoxydans MSL71</strain>
    </source>
</reference>
<dbReference type="Gene3D" id="3.30.450.20">
    <property type="entry name" value="PAS domain"/>
    <property type="match status" value="1"/>
</dbReference>
<dbReference type="InterPro" id="IPR005467">
    <property type="entry name" value="His_kinase_dom"/>
</dbReference>
<keyword evidence="8" id="KW-0472">Membrane</keyword>
<evidence type="ECO:0000259" key="9">
    <source>
        <dbReference type="PROSITE" id="PS50109"/>
    </source>
</evidence>
<dbReference type="SMART" id="SM00387">
    <property type="entry name" value="HATPase_c"/>
    <property type="match status" value="1"/>
</dbReference>
<evidence type="ECO:0000256" key="1">
    <source>
        <dbReference type="ARBA" id="ARBA00004651"/>
    </source>
</evidence>
<evidence type="ECO:0000256" key="3">
    <source>
        <dbReference type="ARBA" id="ARBA00022679"/>
    </source>
</evidence>
<dbReference type="AlphaFoldDB" id="A0A4U8YSS5"/>
<protein>
    <submittedName>
        <fullName evidence="10">Pas fold-4</fullName>
    </submittedName>
</protein>
<dbReference type="SUPFAM" id="SSF55785">
    <property type="entry name" value="PYP-like sensor domain (PAS domain)"/>
    <property type="match status" value="1"/>
</dbReference>
<dbReference type="SUPFAM" id="SSF55874">
    <property type="entry name" value="ATPase domain of HSP90 chaperone/DNA topoisomerase II/histidine kinase"/>
    <property type="match status" value="1"/>
</dbReference>
<dbReference type="InterPro" id="IPR011712">
    <property type="entry name" value="Sig_transdc_His_kin_sub3_dim/P"/>
</dbReference>
<evidence type="ECO:0000256" key="8">
    <source>
        <dbReference type="ARBA" id="ARBA00023136"/>
    </source>
</evidence>
<keyword evidence="11" id="KW-1185">Reference proteome</keyword>
<dbReference type="RefSeq" id="WP_180145964.1">
    <property type="nucleotide sequence ID" value="NZ_CAADHO010000012.1"/>
</dbReference>
<feature type="domain" description="Histidine kinase" evidence="9">
    <location>
        <begin position="682"/>
        <end position="775"/>
    </location>
</feature>
<evidence type="ECO:0000313" key="10">
    <source>
        <dbReference type="EMBL" id="VFQ47010.1"/>
    </source>
</evidence>
<dbReference type="Gene3D" id="3.30.565.10">
    <property type="entry name" value="Histidine kinase-like ATPase, C-terminal domain"/>
    <property type="match status" value="1"/>
</dbReference>
<organism evidence="10 11">
    <name type="scientific">Desulfoluna butyratoxydans</name>
    <dbReference type="NCBI Taxonomy" id="231438"/>
    <lineage>
        <taxon>Bacteria</taxon>
        <taxon>Pseudomonadati</taxon>
        <taxon>Thermodesulfobacteriota</taxon>
        <taxon>Desulfobacteria</taxon>
        <taxon>Desulfobacterales</taxon>
        <taxon>Desulfolunaceae</taxon>
        <taxon>Desulfoluna</taxon>
    </lineage>
</organism>
<dbReference type="InterPro" id="IPR035965">
    <property type="entry name" value="PAS-like_dom_sf"/>
</dbReference>
<keyword evidence="3" id="KW-0808">Transferase</keyword>
<sequence>MLEKQKNKAYQLTESICPHTGLTTYTCPEWTDLIFGESYLFSLKIIGDCILFVKINGFSTLDVVAESTDFTKSIIHAYLPKEKELFYIGDFTGVTGVTKEARKYYINYLNNLRQLKTFVLCSPSPIMMLAANLTRQFRIIKFGLTVEKNYSAAVKQAAWRAQAFHGTANVKKNAVEDIPLTETQDKKPYGRKINRLIQSTLPFFQKAKEEFIPLKRFTRKTWQASFPDYSVQYELINDNIIHKISKGYLSAEYVLPVYELQEKIFKSCGLSGHPYYLVNDIKELKGSSLKARKKHSRLFAEWIEKYPEICQVIVYGANRLLRAGLSVAVYNSPFSFVFADSFNEAMETIQQHKENKSFATSGLFTKKVGRKNAVKHYADELNGFLGNINWEVEGGKELTEPKDDEHPFKTVYDAIALIKSDIDELFRDRTMAQVALRESEEIARALLNATSDLALLIQSDGTIISVNKAFSAFMKQNQITLKGARIADFFPEAMVDTTTTHLKGVLTTGEPALFESQLNGLYYQNTIYPVFNSEKKVDRLALYSRDITGLKLAHEQIHLLTQELIKAQENERRRIARDLHDNVAQDLASLIIRSDTLFENHKDIPWDVRKRNKKFSEILKNTIASIRDLVYDLRPPGLTDIGLVKTIDQYCVEFSGKTGIAVDLYTAGLERIKLDTDTKINLFRIIQEALNNASKHAEASIIKVRLLCSHPDIILRIEDNGQGFDPEVRMVSALKEKRMGLKSMEERVNLLSGTLTLHSREGAGTRILVKFPAGLSIEESEDPFEESPRELSR</sequence>
<gene>
    <name evidence="10" type="ORF">MSL71_46920</name>
</gene>
<dbReference type="PANTHER" id="PTHR24421">
    <property type="entry name" value="NITRATE/NITRITE SENSOR PROTEIN NARX-RELATED"/>
    <property type="match status" value="1"/>
</dbReference>
<dbReference type="Proteomes" id="UP000507962">
    <property type="component" value="Unassembled WGS sequence"/>
</dbReference>
<keyword evidence="7" id="KW-0902">Two-component regulatory system</keyword>
<dbReference type="PROSITE" id="PS50109">
    <property type="entry name" value="HIS_KIN"/>
    <property type="match status" value="1"/>
</dbReference>
<proteinExistence type="predicted"/>
<evidence type="ECO:0000256" key="6">
    <source>
        <dbReference type="ARBA" id="ARBA00022989"/>
    </source>
</evidence>
<name>A0A4U8YSS5_9BACT</name>
<evidence type="ECO:0000313" key="11">
    <source>
        <dbReference type="Proteomes" id="UP000507962"/>
    </source>
</evidence>
<dbReference type="InterPro" id="IPR013656">
    <property type="entry name" value="PAS_4"/>
</dbReference>
<accession>A0A4U8YSS5</accession>
<dbReference type="InterPro" id="IPR003594">
    <property type="entry name" value="HATPase_dom"/>
</dbReference>
<dbReference type="Pfam" id="PF07730">
    <property type="entry name" value="HisKA_3"/>
    <property type="match status" value="1"/>
</dbReference>
<dbReference type="CDD" id="cd16917">
    <property type="entry name" value="HATPase_UhpB-NarQ-NarX-like"/>
    <property type="match status" value="1"/>
</dbReference>
<keyword evidence="6" id="KW-1133">Transmembrane helix</keyword>
<keyword evidence="5" id="KW-0418">Kinase</keyword>
<dbReference type="GO" id="GO:0046983">
    <property type="term" value="F:protein dimerization activity"/>
    <property type="evidence" value="ECO:0007669"/>
    <property type="project" value="InterPro"/>
</dbReference>
<dbReference type="Pfam" id="PF08448">
    <property type="entry name" value="PAS_4"/>
    <property type="match status" value="1"/>
</dbReference>
<evidence type="ECO:0000256" key="5">
    <source>
        <dbReference type="ARBA" id="ARBA00022777"/>
    </source>
</evidence>
<dbReference type="EMBL" id="CAADHO010000012">
    <property type="protein sequence ID" value="VFQ47010.1"/>
    <property type="molecule type" value="Genomic_DNA"/>
</dbReference>
<dbReference type="InterPro" id="IPR050482">
    <property type="entry name" value="Sensor_HK_TwoCompSys"/>
</dbReference>
<dbReference type="InterPro" id="IPR036890">
    <property type="entry name" value="HATPase_C_sf"/>
</dbReference>
<dbReference type="GO" id="GO:0000155">
    <property type="term" value="F:phosphorelay sensor kinase activity"/>
    <property type="evidence" value="ECO:0007669"/>
    <property type="project" value="InterPro"/>
</dbReference>
<evidence type="ECO:0000256" key="7">
    <source>
        <dbReference type="ARBA" id="ARBA00023012"/>
    </source>
</evidence>